<keyword evidence="4" id="KW-0418">Kinase</keyword>
<name>A0A090AA95_9GAMM</name>
<keyword evidence="2" id="KW-0597">Phosphoprotein</keyword>
<protein>
    <submittedName>
        <fullName evidence="4">Multi-sensor hybrid histidine kinase</fullName>
    </submittedName>
</protein>
<evidence type="ECO:0000256" key="2">
    <source>
        <dbReference type="PROSITE-ProRule" id="PRU00110"/>
    </source>
</evidence>
<dbReference type="Proteomes" id="UP000031623">
    <property type="component" value="Chromosome"/>
</dbReference>
<evidence type="ECO:0000259" key="3">
    <source>
        <dbReference type="PROSITE" id="PS50894"/>
    </source>
</evidence>
<feature type="modified residue" description="Phosphohistidine" evidence="2">
    <location>
        <position position="72"/>
    </location>
</feature>
<accession>A0A090AA95</accession>
<dbReference type="KEGG" id="tig:THII_0051"/>
<dbReference type="STRING" id="40754.THII_0051"/>
<organism evidence="4 5">
    <name type="scientific">Thioploca ingrica</name>
    <dbReference type="NCBI Taxonomy" id="40754"/>
    <lineage>
        <taxon>Bacteria</taxon>
        <taxon>Pseudomonadati</taxon>
        <taxon>Pseudomonadota</taxon>
        <taxon>Gammaproteobacteria</taxon>
        <taxon>Thiotrichales</taxon>
        <taxon>Thiotrichaceae</taxon>
        <taxon>Thioploca</taxon>
    </lineage>
</organism>
<dbReference type="Gene3D" id="1.20.120.160">
    <property type="entry name" value="HPT domain"/>
    <property type="match status" value="1"/>
</dbReference>
<dbReference type="PROSITE" id="PS50894">
    <property type="entry name" value="HPT"/>
    <property type="match status" value="1"/>
</dbReference>
<dbReference type="InterPro" id="IPR036641">
    <property type="entry name" value="HPT_dom_sf"/>
</dbReference>
<dbReference type="OrthoDB" id="9131849at2"/>
<dbReference type="Pfam" id="PF01627">
    <property type="entry name" value="Hpt"/>
    <property type="match status" value="1"/>
</dbReference>
<sequence>MSADKNTNPENNEFLAIPSFDHYHLKHLEGIMGHEMTLLLVQQFLQQAPLQIQALRDSLVSHDNENIRRKAHRFRGESLQIGAIRLGKLCERIESLAQQNNLATLATHLASLETELAQLTLILTPVSHDD</sequence>
<proteinExistence type="predicted"/>
<evidence type="ECO:0000256" key="1">
    <source>
        <dbReference type="ARBA" id="ARBA00023012"/>
    </source>
</evidence>
<dbReference type="InterPro" id="IPR008207">
    <property type="entry name" value="Sig_transdc_His_kin_Hpt_dom"/>
</dbReference>
<dbReference type="GO" id="GO:0004672">
    <property type="term" value="F:protein kinase activity"/>
    <property type="evidence" value="ECO:0007669"/>
    <property type="project" value="UniProtKB-ARBA"/>
</dbReference>
<dbReference type="EMBL" id="AP014633">
    <property type="protein sequence ID" value="BAP54348.1"/>
    <property type="molecule type" value="Genomic_DNA"/>
</dbReference>
<reference evidence="4 5" key="1">
    <citation type="journal article" date="2014" name="ISME J.">
        <title>Ecophysiology of Thioploca ingrica as revealed by the complete genome sequence supplemented with proteomic evidence.</title>
        <authorList>
            <person name="Kojima H."/>
            <person name="Ogura Y."/>
            <person name="Yamamoto N."/>
            <person name="Togashi T."/>
            <person name="Mori H."/>
            <person name="Watanabe T."/>
            <person name="Nemoto F."/>
            <person name="Kurokawa K."/>
            <person name="Hayashi T."/>
            <person name="Fukui M."/>
        </authorList>
    </citation>
    <scope>NUCLEOTIDE SEQUENCE [LARGE SCALE GENOMIC DNA]</scope>
</reference>
<evidence type="ECO:0000313" key="5">
    <source>
        <dbReference type="Proteomes" id="UP000031623"/>
    </source>
</evidence>
<evidence type="ECO:0000313" key="4">
    <source>
        <dbReference type="EMBL" id="BAP54348.1"/>
    </source>
</evidence>
<dbReference type="GO" id="GO:0000160">
    <property type="term" value="P:phosphorelay signal transduction system"/>
    <property type="evidence" value="ECO:0007669"/>
    <property type="project" value="UniProtKB-KW"/>
</dbReference>
<dbReference type="HOGENOM" id="CLU_157042_1_0_6"/>
<feature type="domain" description="HPt" evidence="3">
    <location>
        <begin position="33"/>
        <end position="126"/>
    </location>
</feature>
<dbReference type="SUPFAM" id="SSF47226">
    <property type="entry name" value="Histidine-containing phosphotransfer domain, HPT domain"/>
    <property type="match status" value="1"/>
</dbReference>
<keyword evidence="4" id="KW-0808">Transferase</keyword>
<gene>
    <name evidence="4" type="ORF">THII_0051</name>
</gene>
<keyword evidence="1" id="KW-0902">Two-component regulatory system</keyword>
<dbReference type="AlphaFoldDB" id="A0A090AA95"/>
<keyword evidence="5" id="KW-1185">Reference proteome</keyword>